<evidence type="ECO:0000313" key="2">
    <source>
        <dbReference type="EMBL" id="GGG72935.1"/>
    </source>
</evidence>
<evidence type="ECO:0000259" key="1">
    <source>
        <dbReference type="Pfam" id="PF01869"/>
    </source>
</evidence>
<protein>
    <submittedName>
        <fullName evidence="2">N-acetylmuramic acid/N-acetylglucosamine kinase</fullName>
    </submittedName>
</protein>
<accession>A0A917HB13</accession>
<dbReference type="PANTHER" id="PTHR43190:SF3">
    <property type="entry name" value="N-ACETYL-D-GLUCOSAMINE KINASE"/>
    <property type="match status" value="1"/>
</dbReference>
<name>A0A917HB13_9BACL</name>
<dbReference type="Pfam" id="PF01869">
    <property type="entry name" value="BcrAD_BadFG"/>
    <property type="match status" value="1"/>
</dbReference>
<dbReference type="SUPFAM" id="SSF53067">
    <property type="entry name" value="Actin-like ATPase domain"/>
    <property type="match status" value="1"/>
</dbReference>
<organism evidence="2 3">
    <name type="scientific">Paenibacillus radicis</name>
    <name type="common">ex Gao et al. 2016</name>
    <dbReference type="NCBI Taxonomy" id="1737354"/>
    <lineage>
        <taxon>Bacteria</taxon>
        <taxon>Bacillati</taxon>
        <taxon>Bacillota</taxon>
        <taxon>Bacilli</taxon>
        <taxon>Bacillales</taxon>
        <taxon>Paenibacillaceae</taxon>
        <taxon>Paenibacillus</taxon>
    </lineage>
</organism>
<dbReference type="EMBL" id="BMHY01000005">
    <property type="protein sequence ID" value="GGG72935.1"/>
    <property type="molecule type" value="Genomic_DNA"/>
</dbReference>
<gene>
    <name evidence="2" type="primary">murK</name>
    <name evidence="2" type="ORF">GCM10010918_31150</name>
</gene>
<keyword evidence="2" id="KW-0808">Transferase</keyword>
<dbReference type="Gene3D" id="3.30.420.40">
    <property type="match status" value="2"/>
</dbReference>
<feature type="domain" description="ATPase BadF/BadG/BcrA/BcrD type" evidence="1">
    <location>
        <begin position="8"/>
        <end position="304"/>
    </location>
</feature>
<sequence length="330" mass="35561">MNANGIVIGIDGGGTHTRAMTVDFAGNVLSYVEKGAASLYKDLHAKQNVHQAIQEAITAAGKTFGDVRGIAAGIAGYDSPEDLEWIEPLTAIDGLETANRWHLNDAAVAHYGALEANPGIVIISGTGSIIFAITEEGRQLRNYDFHHYAASAARFIAYDTTYELLAGKADATDEALVQSLLQHWQVASLKQLHELGTAGFIAEKRERNRKFGDFAPFVTKAASQGSRTARRVLDRAIEQIQVGVEMLAATFKGEHVDVAFIGSVINSEYVRQQLSQRLSNLGSNKSYCVVTPTFSPVAGAALYALQQLGTPSSPAIVHNLQQSIHARFHS</sequence>
<dbReference type="InterPro" id="IPR002731">
    <property type="entry name" value="ATPase_BadF"/>
</dbReference>
<dbReference type="GO" id="GO:0016301">
    <property type="term" value="F:kinase activity"/>
    <property type="evidence" value="ECO:0007669"/>
    <property type="project" value="UniProtKB-KW"/>
</dbReference>
<dbReference type="AlphaFoldDB" id="A0A917HB13"/>
<dbReference type="Proteomes" id="UP000600247">
    <property type="component" value="Unassembled WGS sequence"/>
</dbReference>
<keyword evidence="3" id="KW-1185">Reference proteome</keyword>
<dbReference type="PANTHER" id="PTHR43190">
    <property type="entry name" value="N-ACETYL-D-GLUCOSAMINE KINASE"/>
    <property type="match status" value="1"/>
</dbReference>
<proteinExistence type="predicted"/>
<dbReference type="InterPro" id="IPR043129">
    <property type="entry name" value="ATPase_NBD"/>
</dbReference>
<evidence type="ECO:0000313" key="3">
    <source>
        <dbReference type="Proteomes" id="UP000600247"/>
    </source>
</evidence>
<dbReference type="RefSeq" id="WP_188890108.1">
    <property type="nucleotide sequence ID" value="NZ_BMHY01000005.1"/>
</dbReference>
<reference evidence="2 3" key="1">
    <citation type="journal article" date="2014" name="Int. J. Syst. Evol. Microbiol.">
        <title>Complete genome sequence of Corynebacterium casei LMG S-19264T (=DSM 44701T), isolated from a smear-ripened cheese.</title>
        <authorList>
            <consortium name="US DOE Joint Genome Institute (JGI-PGF)"/>
            <person name="Walter F."/>
            <person name="Albersmeier A."/>
            <person name="Kalinowski J."/>
            <person name="Ruckert C."/>
        </authorList>
    </citation>
    <scope>NUCLEOTIDE SEQUENCE [LARGE SCALE GENOMIC DNA]</scope>
    <source>
        <strain evidence="2 3">CGMCC 1.15286</strain>
    </source>
</reference>
<comment type="caution">
    <text evidence="2">The sequence shown here is derived from an EMBL/GenBank/DDBJ whole genome shotgun (WGS) entry which is preliminary data.</text>
</comment>
<dbReference type="InterPro" id="IPR052519">
    <property type="entry name" value="Euk-type_GlcNAc_Kinase"/>
</dbReference>
<keyword evidence="2" id="KW-0418">Kinase</keyword>